<dbReference type="EMBL" id="CM023482">
    <property type="protein sequence ID" value="KAH6940189.1"/>
    <property type="molecule type" value="Genomic_DNA"/>
</dbReference>
<protein>
    <submittedName>
        <fullName evidence="1">Uncharacterized protein</fullName>
    </submittedName>
</protein>
<reference evidence="1" key="1">
    <citation type="submission" date="2020-05" db="EMBL/GenBank/DDBJ databases">
        <title>Large-scale comparative analyses of tick genomes elucidate their genetic diversity and vector capacities.</title>
        <authorList>
            <person name="Jia N."/>
            <person name="Wang J."/>
            <person name="Shi W."/>
            <person name="Du L."/>
            <person name="Sun Y."/>
            <person name="Zhan W."/>
            <person name="Jiang J."/>
            <person name="Wang Q."/>
            <person name="Zhang B."/>
            <person name="Ji P."/>
            <person name="Sakyi L.B."/>
            <person name="Cui X."/>
            <person name="Yuan T."/>
            <person name="Jiang B."/>
            <person name="Yang W."/>
            <person name="Lam T.T.-Y."/>
            <person name="Chang Q."/>
            <person name="Ding S."/>
            <person name="Wang X."/>
            <person name="Zhu J."/>
            <person name="Ruan X."/>
            <person name="Zhao L."/>
            <person name="Wei J."/>
            <person name="Que T."/>
            <person name="Du C."/>
            <person name="Cheng J."/>
            <person name="Dai P."/>
            <person name="Han X."/>
            <person name="Huang E."/>
            <person name="Gao Y."/>
            <person name="Liu J."/>
            <person name="Shao H."/>
            <person name="Ye R."/>
            <person name="Li L."/>
            <person name="Wei W."/>
            <person name="Wang X."/>
            <person name="Wang C."/>
            <person name="Yang T."/>
            <person name="Huo Q."/>
            <person name="Li W."/>
            <person name="Guo W."/>
            <person name="Chen H."/>
            <person name="Zhou L."/>
            <person name="Ni X."/>
            <person name="Tian J."/>
            <person name="Zhou Y."/>
            <person name="Sheng Y."/>
            <person name="Liu T."/>
            <person name="Pan Y."/>
            <person name="Xia L."/>
            <person name="Li J."/>
            <person name="Zhao F."/>
            <person name="Cao W."/>
        </authorList>
    </citation>
    <scope>NUCLEOTIDE SEQUENCE</scope>
    <source>
        <strain evidence="1">Hyas-2018</strain>
    </source>
</reference>
<organism evidence="1 2">
    <name type="scientific">Hyalomma asiaticum</name>
    <name type="common">Tick</name>
    <dbReference type="NCBI Taxonomy" id="266040"/>
    <lineage>
        <taxon>Eukaryota</taxon>
        <taxon>Metazoa</taxon>
        <taxon>Ecdysozoa</taxon>
        <taxon>Arthropoda</taxon>
        <taxon>Chelicerata</taxon>
        <taxon>Arachnida</taxon>
        <taxon>Acari</taxon>
        <taxon>Parasitiformes</taxon>
        <taxon>Ixodida</taxon>
        <taxon>Ixodoidea</taxon>
        <taxon>Ixodidae</taxon>
        <taxon>Hyalomminae</taxon>
        <taxon>Hyalomma</taxon>
    </lineage>
</organism>
<comment type="caution">
    <text evidence="1">The sequence shown here is derived from an EMBL/GenBank/DDBJ whole genome shotgun (WGS) entry which is preliminary data.</text>
</comment>
<name>A0ACB7T2G3_HYAAI</name>
<accession>A0ACB7T2G3</accession>
<sequence>MNLVWLPVMRTAENTARIALPGLSAAAAWKQSAAIARTSSWERTAPGLCRVSHIHTFTADMNWSAKLQRLLENFDITRISFYHEKCKLFFVGDEHMGFIRPNDWIHLAPYKDAFHYDIKTNRVVLNPSWKTYDERTVKVADVLQDLRKKKIFKTLNGWRNECYEVSARFGDKPAMKMERAATCLFGLKRYGVHINGYVKRPDGSMSVWFQRRSATKETFPNKIDNMVTGGFCVGYTLTECVRKEAQEEASLPDHLLSAIRPAGNVSFVYEDDRGIFPETIFVFDLELPADFEPHCSDNEVDNFYLMTIPEVKNLVLSEEFKITSCPILLDFLVRHHFLSPDDEPNYCQLMDTVHMPLHNFYPSAMVPTGETKHRFHNNSSAI</sequence>
<evidence type="ECO:0000313" key="2">
    <source>
        <dbReference type="Proteomes" id="UP000821845"/>
    </source>
</evidence>
<gene>
    <name evidence="1" type="ORF">HPB50_026311</name>
</gene>
<keyword evidence="2" id="KW-1185">Reference proteome</keyword>
<proteinExistence type="predicted"/>
<dbReference type="Proteomes" id="UP000821845">
    <property type="component" value="Chromosome 2"/>
</dbReference>
<evidence type="ECO:0000313" key="1">
    <source>
        <dbReference type="EMBL" id="KAH6940189.1"/>
    </source>
</evidence>